<evidence type="ECO:0000256" key="1">
    <source>
        <dbReference type="ARBA" id="ARBA00022676"/>
    </source>
</evidence>
<proteinExistence type="predicted"/>
<evidence type="ECO:0000259" key="3">
    <source>
        <dbReference type="Pfam" id="PF00535"/>
    </source>
</evidence>
<feature type="domain" description="Glycosyltransferase 2-like" evidence="3">
    <location>
        <begin position="7"/>
        <end position="102"/>
    </location>
</feature>
<dbReference type="Pfam" id="PF00535">
    <property type="entry name" value="Glycos_transf_2"/>
    <property type="match status" value="1"/>
</dbReference>
<name>A0A096BMS6_9BACT</name>
<dbReference type="GO" id="GO:0016758">
    <property type="term" value="F:hexosyltransferase activity"/>
    <property type="evidence" value="ECO:0007669"/>
    <property type="project" value="UniProtKB-ARBA"/>
</dbReference>
<dbReference type="EMBL" id="JRNS01000501">
    <property type="protein sequence ID" value="KGF44012.1"/>
    <property type="molecule type" value="Genomic_DNA"/>
</dbReference>
<protein>
    <recommendedName>
        <fullName evidence="3">Glycosyltransferase 2-like domain-containing protein</fullName>
    </recommendedName>
</protein>
<reference evidence="4 5" key="1">
    <citation type="submission" date="2014-07" db="EMBL/GenBank/DDBJ databases">
        <authorList>
            <person name="McCorrison J."/>
            <person name="Sanka R."/>
            <person name="Torralba M."/>
            <person name="Gillis M."/>
            <person name="Haft D.H."/>
            <person name="Methe B."/>
            <person name="Sutton G."/>
            <person name="Nelson K.E."/>
        </authorList>
    </citation>
    <scope>NUCLEOTIDE SEQUENCE [LARGE SCALE GENOMIC DNA]</scope>
    <source>
        <strain evidence="4 5">DNF00666</strain>
    </source>
</reference>
<dbReference type="Gene3D" id="3.90.550.10">
    <property type="entry name" value="Spore Coat Polysaccharide Biosynthesis Protein SpsA, Chain A"/>
    <property type="match status" value="1"/>
</dbReference>
<accession>A0A096BMS6</accession>
<evidence type="ECO:0000313" key="4">
    <source>
        <dbReference type="EMBL" id="KGF44012.1"/>
    </source>
</evidence>
<evidence type="ECO:0000256" key="2">
    <source>
        <dbReference type="ARBA" id="ARBA00022679"/>
    </source>
</evidence>
<sequence>MNNPLISIIIPAYNVEQCLTACLSSIEQQTYQNFEVILIDDGSIDSTGAMCDTVATKDERFKVIHQKNQGVSAARNKGIELAKGEYIAFIDSDDKITPEYLSSFSLRNDIEIQGHILSDGKRKKVVKFDKVDVQNDVAKAFCLSSFNSAVWGKLFRTSIIKENKVLFPVNLCFSEDTIFLLHYVRFCKSLSVSATAEYVYIKREGSLTDKKYPISDMMLKEKMIINAYKQLFPESKFRKDFLREKSLNIISKYYFYYDFGKKEYSNTEFLKYLSQTYLNKFDKFMLLFGMSFFAYYVRWRHRIKVRILTKFSPWK</sequence>
<dbReference type="PANTHER" id="PTHR22916:SF51">
    <property type="entry name" value="GLYCOSYLTRANSFERASE EPSH-RELATED"/>
    <property type="match status" value="1"/>
</dbReference>
<dbReference type="CDD" id="cd00761">
    <property type="entry name" value="Glyco_tranf_GTA_type"/>
    <property type="match status" value="1"/>
</dbReference>
<dbReference type="InterPro" id="IPR001173">
    <property type="entry name" value="Glyco_trans_2-like"/>
</dbReference>
<organism evidence="4 5">
    <name type="scientific">Prevotella melaninogenica DNF00666</name>
    <dbReference type="NCBI Taxonomy" id="1401073"/>
    <lineage>
        <taxon>Bacteria</taxon>
        <taxon>Pseudomonadati</taxon>
        <taxon>Bacteroidota</taxon>
        <taxon>Bacteroidia</taxon>
        <taxon>Bacteroidales</taxon>
        <taxon>Prevotellaceae</taxon>
        <taxon>Prevotella</taxon>
    </lineage>
</organism>
<dbReference type="RefSeq" id="WP_036866450.1">
    <property type="nucleotide sequence ID" value="NZ_JRNS01000501.1"/>
</dbReference>
<dbReference type="PANTHER" id="PTHR22916">
    <property type="entry name" value="GLYCOSYLTRANSFERASE"/>
    <property type="match status" value="1"/>
</dbReference>
<dbReference type="InterPro" id="IPR029044">
    <property type="entry name" value="Nucleotide-diphossugar_trans"/>
</dbReference>
<keyword evidence="1" id="KW-0328">Glycosyltransferase</keyword>
<gene>
    <name evidence="4" type="ORF">HMPREF0661_10990</name>
</gene>
<keyword evidence="2" id="KW-0808">Transferase</keyword>
<dbReference type="Proteomes" id="UP000029578">
    <property type="component" value="Unassembled WGS sequence"/>
</dbReference>
<comment type="caution">
    <text evidence="4">The sequence shown here is derived from an EMBL/GenBank/DDBJ whole genome shotgun (WGS) entry which is preliminary data.</text>
</comment>
<evidence type="ECO:0000313" key="5">
    <source>
        <dbReference type="Proteomes" id="UP000029578"/>
    </source>
</evidence>
<dbReference type="AlphaFoldDB" id="A0A096BMS6"/>
<dbReference type="SUPFAM" id="SSF53448">
    <property type="entry name" value="Nucleotide-diphospho-sugar transferases"/>
    <property type="match status" value="1"/>
</dbReference>